<feature type="transmembrane region" description="Helical" evidence="5">
    <location>
        <begin position="102"/>
        <end position="120"/>
    </location>
</feature>
<keyword evidence="2 5" id="KW-0812">Transmembrane</keyword>
<gene>
    <name evidence="7" type="ORF">DSM01_1080</name>
    <name evidence="8" type="ORF">SAMN04487999_1785</name>
</gene>
<feature type="transmembrane region" description="Helical" evidence="5">
    <location>
        <begin position="15"/>
        <end position="36"/>
    </location>
</feature>
<sequence>MQQKFNHQPHIGRRILAALIDYGLIYTFIYVFLMSFGTPTTMGGYSITGLPILIPIAFWLLMTIGLESGLGGTLGNSIVGLKAIPQNGRNRKLSFSESFKRHFLDLVDMSFLGLPAILLLKRTEKCQRFGDLWAKTIVVKMSSLETPATSRS</sequence>
<evidence type="ECO:0000313" key="10">
    <source>
        <dbReference type="Proteomes" id="UP000290037"/>
    </source>
</evidence>
<evidence type="ECO:0000256" key="1">
    <source>
        <dbReference type="ARBA" id="ARBA00004141"/>
    </source>
</evidence>
<dbReference type="Pfam" id="PF06271">
    <property type="entry name" value="RDD"/>
    <property type="match status" value="1"/>
</dbReference>
<proteinExistence type="predicted"/>
<dbReference type="AlphaFoldDB" id="A0A1M5XY35"/>
<dbReference type="EMBL" id="QOVN01000002">
    <property type="protein sequence ID" value="RXG30330.1"/>
    <property type="molecule type" value="Genomic_DNA"/>
</dbReference>
<keyword evidence="10" id="KW-1185">Reference proteome</keyword>
<dbReference type="GO" id="GO:0016020">
    <property type="term" value="C:membrane"/>
    <property type="evidence" value="ECO:0007669"/>
    <property type="project" value="UniProtKB-SubCell"/>
</dbReference>
<evidence type="ECO:0000313" key="7">
    <source>
        <dbReference type="EMBL" id="RXG30330.1"/>
    </source>
</evidence>
<accession>A0A1M5XY35</accession>
<keyword evidence="3 5" id="KW-1133">Transmembrane helix</keyword>
<evidence type="ECO:0000259" key="6">
    <source>
        <dbReference type="Pfam" id="PF06271"/>
    </source>
</evidence>
<reference evidence="7 10" key="3">
    <citation type="submission" date="2018-07" db="EMBL/GenBank/DDBJ databases">
        <title>Leeuwenhoekiella genomics.</title>
        <authorList>
            <person name="Tahon G."/>
            <person name="Willems A."/>
        </authorList>
    </citation>
    <scope>NUCLEOTIDE SEQUENCE [LARGE SCALE GENOMIC DNA]</scope>
    <source>
        <strain evidence="7 10">LMG 24856</strain>
    </source>
</reference>
<dbReference type="Proteomes" id="UP000290037">
    <property type="component" value="Unassembled WGS sequence"/>
</dbReference>
<evidence type="ECO:0000313" key="8">
    <source>
        <dbReference type="EMBL" id="SHI04599.1"/>
    </source>
</evidence>
<feature type="domain" description="RDD" evidence="6">
    <location>
        <begin position="9"/>
        <end position="135"/>
    </location>
</feature>
<evidence type="ECO:0000313" key="9">
    <source>
        <dbReference type="Proteomes" id="UP000184240"/>
    </source>
</evidence>
<dbReference type="EMBL" id="FQXT01000003">
    <property type="protein sequence ID" value="SHI04599.1"/>
    <property type="molecule type" value="Genomic_DNA"/>
</dbReference>
<evidence type="ECO:0000256" key="4">
    <source>
        <dbReference type="ARBA" id="ARBA00023136"/>
    </source>
</evidence>
<reference evidence="8" key="1">
    <citation type="submission" date="2016-11" db="EMBL/GenBank/DDBJ databases">
        <authorList>
            <person name="Jaros S."/>
            <person name="Januszkiewicz K."/>
            <person name="Wedrychowicz H."/>
        </authorList>
    </citation>
    <scope>NUCLEOTIDE SEQUENCE [LARGE SCALE GENOMIC DNA]</scope>
    <source>
        <strain evidence="8">DSM 19859</strain>
    </source>
</reference>
<organism evidence="8 9">
    <name type="scientific">Leeuwenhoekiella palythoae</name>
    <dbReference type="NCBI Taxonomy" id="573501"/>
    <lineage>
        <taxon>Bacteria</taxon>
        <taxon>Pseudomonadati</taxon>
        <taxon>Bacteroidota</taxon>
        <taxon>Flavobacteriia</taxon>
        <taxon>Flavobacteriales</taxon>
        <taxon>Flavobacteriaceae</taxon>
        <taxon>Leeuwenhoekiella</taxon>
    </lineage>
</organism>
<dbReference type="InterPro" id="IPR010432">
    <property type="entry name" value="RDD"/>
</dbReference>
<protein>
    <submittedName>
        <fullName evidence="7">RDD family membrane protein YckC</fullName>
    </submittedName>
    <submittedName>
        <fullName evidence="8">Uncharacterized membrane protein YckC, RDD family</fullName>
    </submittedName>
</protein>
<keyword evidence="4 5" id="KW-0472">Membrane</keyword>
<reference evidence="9" key="2">
    <citation type="submission" date="2016-11" db="EMBL/GenBank/DDBJ databases">
        <authorList>
            <person name="Varghese N."/>
            <person name="Submissions S."/>
        </authorList>
    </citation>
    <scope>NUCLEOTIDE SEQUENCE [LARGE SCALE GENOMIC DNA]</scope>
    <source>
        <strain evidence="9">DSM 19859</strain>
    </source>
</reference>
<name>A0A1M5XY35_9FLAO</name>
<dbReference type="STRING" id="573501.SAMN04487999_1785"/>
<dbReference type="OrthoDB" id="200257at2"/>
<comment type="subcellular location">
    <subcellularLocation>
        <location evidence="1">Membrane</location>
        <topology evidence="1">Multi-pass membrane protein</topology>
    </subcellularLocation>
</comment>
<evidence type="ECO:0000256" key="3">
    <source>
        <dbReference type="ARBA" id="ARBA00022989"/>
    </source>
</evidence>
<evidence type="ECO:0000256" key="5">
    <source>
        <dbReference type="SAM" id="Phobius"/>
    </source>
</evidence>
<evidence type="ECO:0000256" key="2">
    <source>
        <dbReference type="ARBA" id="ARBA00022692"/>
    </source>
</evidence>
<dbReference type="RefSeq" id="WP_072982339.1">
    <property type="nucleotide sequence ID" value="NZ_FQXT01000003.1"/>
</dbReference>
<dbReference type="Proteomes" id="UP000184240">
    <property type="component" value="Unassembled WGS sequence"/>
</dbReference>